<evidence type="ECO:0000256" key="7">
    <source>
        <dbReference type="PROSITE-ProRule" id="PRU01016"/>
    </source>
</evidence>
<comment type="caution">
    <text evidence="9">The sequence shown here is derived from an EMBL/GenBank/DDBJ whole genome shotgun (WGS) entry which is preliminary data.</text>
</comment>
<dbReference type="PANTHER" id="PTHR10629">
    <property type="entry name" value="CYTOSINE-SPECIFIC METHYLTRANSFERASE"/>
    <property type="match status" value="1"/>
</dbReference>
<gene>
    <name evidence="9" type="ORF">LXM24_15750</name>
</gene>
<keyword evidence="4 7" id="KW-0949">S-adenosyl-L-methionine</keyword>
<dbReference type="GO" id="GO:0044027">
    <property type="term" value="P:negative regulation of gene expression via chromosomal CpG island methylation"/>
    <property type="evidence" value="ECO:0007669"/>
    <property type="project" value="TreeGrafter"/>
</dbReference>
<evidence type="ECO:0000256" key="3">
    <source>
        <dbReference type="ARBA" id="ARBA00022679"/>
    </source>
</evidence>
<evidence type="ECO:0000313" key="9">
    <source>
        <dbReference type="EMBL" id="MCF0041560.1"/>
    </source>
</evidence>
<evidence type="ECO:0000313" key="10">
    <source>
        <dbReference type="Proteomes" id="UP001139700"/>
    </source>
</evidence>
<dbReference type="PROSITE" id="PS51679">
    <property type="entry name" value="SAM_MT_C5"/>
    <property type="match status" value="1"/>
</dbReference>
<dbReference type="EMBL" id="JAJTTA010000002">
    <property type="protein sequence ID" value="MCF0041560.1"/>
    <property type="molecule type" value="Genomic_DNA"/>
</dbReference>
<evidence type="ECO:0000256" key="5">
    <source>
        <dbReference type="ARBA" id="ARBA00022747"/>
    </source>
</evidence>
<dbReference type="PRINTS" id="PR00105">
    <property type="entry name" value="C5METTRFRASE"/>
</dbReference>
<feature type="active site" evidence="7">
    <location>
        <position position="94"/>
    </location>
</feature>
<dbReference type="Pfam" id="PF00145">
    <property type="entry name" value="DNA_methylase"/>
    <property type="match status" value="1"/>
</dbReference>
<comment type="similarity">
    <text evidence="7 8">Belongs to the class I-like SAM-binding methyltransferase superfamily. C5-methyltransferase family.</text>
</comment>
<keyword evidence="5" id="KW-0680">Restriction system</keyword>
<dbReference type="InterPro" id="IPR050390">
    <property type="entry name" value="C5-Methyltransferase"/>
</dbReference>
<dbReference type="GO" id="GO:0003677">
    <property type="term" value="F:DNA binding"/>
    <property type="evidence" value="ECO:0007669"/>
    <property type="project" value="TreeGrafter"/>
</dbReference>
<dbReference type="EC" id="2.1.1.37" evidence="1"/>
<dbReference type="GO" id="GO:0003886">
    <property type="term" value="F:DNA (cytosine-5-)-methyltransferase activity"/>
    <property type="evidence" value="ECO:0007669"/>
    <property type="project" value="UniProtKB-EC"/>
</dbReference>
<organism evidence="9 10">
    <name type="scientific">Dyadobacter fanqingshengii</name>
    <dbReference type="NCBI Taxonomy" id="2906443"/>
    <lineage>
        <taxon>Bacteria</taxon>
        <taxon>Pseudomonadati</taxon>
        <taxon>Bacteroidota</taxon>
        <taxon>Cytophagia</taxon>
        <taxon>Cytophagales</taxon>
        <taxon>Spirosomataceae</taxon>
        <taxon>Dyadobacter</taxon>
    </lineage>
</organism>
<reference evidence="9" key="1">
    <citation type="submission" date="2021-12" db="EMBL/GenBank/DDBJ databases">
        <title>Novel species in genus Dyadobacter.</title>
        <authorList>
            <person name="Ma C."/>
        </authorList>
    </citation>
    <scope>NUCLEOTIDE SEQUENCE</scope>
    <source>
        <strain evidence="9">CY399</strain>
    </source>
</reference>
<dbReference type="Proteomes" id="UP001139700">
    <property type="component" value="Unassembled WGS sequence"/>
</dbReference>
<dbReference type="Gene3D" id="3.40.50.150">
    <property type="entry name" value="Vaccinia Virus protein VP39"/>
    <property type="match status" value="1"/>
</dbReference>
<dbReference type="GO" id="GO:0032259">
    <property type="term" value="P:methylation"/>
    <property type="evidence" value="ECO:0007669"/>
    <property type="project" value="UniProtKB-KW"/>
</dbReference>
<dbReference type="SUPFAM" id="SSF53335">
    <property type="entry name" value="S-adenosyl-L-methionine-dependent methyltransferases"/>
    <property type="match status" value="1"/>
</dbReference>
<dbReference type="InterPro" id="IPR029063">
    <property type="entry name" value="SAM-dependent_MTases_sf"/>
</dbReference>
<evidence type="ECO:0000256" key="4">
    <source>
        <dbReference type="ARBA" id="ARBA00022691"/>
    </source>
</evidence>
<protein>
    <recommendedName>
        <fullName evidence="1">DNA (cytosine-5-)-methyltransferase</fullName>
        <ecNumber evidence="1">2.1.1.37</ecNumber>
    </recommendedName>
</protein>
<keyword evidence="10" id="KW-1185">Reference proteome</keyword>
<dbReference type="RefSeq" id="WP_234614370.1">
    <property type="nucleotide sequence ID" value="NZ_CP098806.1"/>
</dbReference>
<comment type="catalytic activity">
    <reaction evidence="6">
        <text>a 2'-deoxycytidine in DNA + S-adenosyl-L-methionine = a 5-methyl-2'-deoxycytidine in DNA + S-adenosyl-L-homocysteine + H(+)</text>
        <dbReference type="Rhea" id="RHEA:13681"/>
        <dbReference type="Rhea" id="RHEA-COMP:11369"/>
        <dbReference type="Rhea" id="RHEA-COMP:11370"/>
        <dbReference type="ChEBI" id="CHEBI:15378"/>
        <dbReference type="ChEBI" id="CHEBI:57856"/>
        <dbReference type="ChEBI" id="CHEBI:59789"/>
        <dbReference type="ChEBI" id="CHEBI:85452"/>
        <dbReference type="ChEBI" id="CHEBI:85454"/>
        <dbReference type="EC" id="2.1.1.37"/>
    </reaction>
</comment>
<dbReference type="AlphaFoldDB" id="A0A9X1PBK2"/>
<evidence type="ECO:0000256" key="6">
    <source>
        <dbReference type="ARBA" id="ARBA00047422"/>
    </source>
</evidence>
<dbReference type="PANTHER" id="PTHR10629:SF52">
    <property type="entry name" value="DNA (CYTOSINE-5)-METHYLTRANSFERASE 1"/>
    <property type="match status" value="1"/>
</dbReference>
<dbReference type="InterPro" id="IPR001525">
    <property type="entry name" value="C5_MeTfrase"/>
</dbReference>
<evidence type="ECO:0000256" key="2">
    <source>
        <dbReference type="ARBA" id="ARBA00022603"/>
    </source>
</evidence>
<evidence type="ECO:0000256" key="1">
    <source>
        <dbReference type="ARBA" id="ARBA00011975"/>
    </source>
</evidence>
<proteinExistence type="inferred from homology"/>
<accession>A0A9X1PBK2</accession>
<keyword evidence="2 7" id="KW-0489">Methyltransferase</keyword>
<name>A0A9X1PBK2_9BACT</name>
<evidence type="ECO:0000256" key="8">
    <source>
        <dbReference type="RuleBase" id="RU000416"/>
    </source>
</evidence>
<dbReference type="NCBIfam" id="TIGR00675">
    <property type="entry name" value="dcm"/>
    <property type="match status" value="1"/>
</dbReference>
<dbReference type="Gene3D" id="3.90.120.10">
    <property type="entry name" value="DNA Methylase, subunit A, domain 2"/>
    <property type="match status" value="1"/>
</dbReference>
<sequence length="342" mass="38126">MNTTRVHKEIRKPLIISLFSGAGGLDLGFQEEGYKIALAIDNDASAIETHKFNFESASGVVADLSKIGPKGVLNYALETIPKGGRIGIIGGPPCQGFSRANPSSKPDDPRNLLPRLYIQIIEELKKHYIVEFVVFENVLGMKDKKHTVKYLDLIKGLKELDFDLSEKELCAHDFGVPQNRNRIVVTALRSGQGYQPVYPEKTVGTFTVKSTIGELIEPAFFHRNLKKEDIPLHPNHWTMQPKSAKFRQPFDNSNKSRSFRKLNWDKPSPTIAFGNREIHVHPSGLRRISIYEAMLLQGFPKSFILKGTLSQQVQQISNAVPPPLAKSLAEAVTKSMQKSGNG</sequence>
<dbReference type="GO" id="GO:0009307">
    <property type="term" value="P:DNA restriction-modification system"/>
    <property type="evidence" value="ECO:0007669"/>
    <property type="project" value="UniProtKB-KW"/>
</dbReference>
<keyword evidence="3 7" id="KW-0808">Transferase</keyword>